<proteinExistence type="predicted"/>
<keyword evidence="8" id="KW-1185">Reference proteome</keyword>
<evidence type="ECO:0000259" key="6">
    <source>
        <dbReference type="Pfam" id="PF03168"/>
    </source>
</evidence>
<evidence type="ECO:0000256" key="1">
    <source>
        <dbReference type="ARBA" id="ARBA00004167"/>
    </source>
</evidence>
<keyword evidence="2 5" id="KW-0812">Transmembrane</keyword>
<dbReference type="GO" id="GO:0016020">
    <property type="term" value="C:membrane"/>
    <property type="evidence" value="ECO:0007669"/>
    <property type="project" value="UniProtKB-SubCell"/>
</dbReference>
<keyword evidence="4 5" id="KW-0472">Membrane</keyword>
<comment type="subcellular location">
    <subcellularLocation>
        <location evidence="1">Membrane</location>
        <topology evidence="1">Single-pass membrane protein</topology>
    </subcellularLocation>
</comment>
<protein>
    <recommendedName>
        <fullName evidence="6">Late embryogenesis abundant protein LEA-2 subgroup domain-containing protein</fullName>
    </recommendedName>
</protein>
<dbReference type="PANTHER" id="PTHR31234">
    <property type="entry name" value="LATE EMBRYOGENESIS ABUNDANT (LEA) HYDROXYPROLINE-RICH GLYCOPROTEIN FAMILY"/>
    <property type="match status" value="1"/>
</dbReference>
<feature type="transmembrane region" description="Helical" evidence="5">
    <location>
        <begin position="12"/>
        <end position="40"/>
    </location>
</feature>
<reference evidence="7 8" key="1">
    <citation type="journal article" date="2017" name="Nat. Commun.">
        <title>Genome assembly with in vitro proximity ligation data and whole-genome triplication in lettuce.</title>
        <authorList>
            <person name="Reyes-Chin-Wo S."/>
            <person name="Wang Z."/>
            <person name="Yang X."/>
            <person name="Kozik A."/>
            <person name="Arikit S."/>
            <person name="Song C."/>
            <person name="Xia L."/>
            <person name="Froenicke L."/>
            <person name="Lavelle D.O."/>
            <person name="Truco M.J."/>
            <person name="Xia R."/>
            <person name="Zhu S."/>
            <person name="Xu C."/>
            <person name="Xu H."/>
            <person name="Xu X."/>
            <person name="Cox K."/>
            <person name="Korf I."/>
            <person name="Meyers B.C."/>
            <person name="Michelmore R.W."/>
        </authorList>
    </citation>
    <scope>NUCLEOTIDE SEQUENCE [LARGE SCALE GENOMIC DNA]</scope>
    <source>
        <strain evidence="8">cv. Salinas</strain>
        <tissue evidence="7">Seedlings</tissue>
    </source>
</reference>
<evidence type="ECO:0000313" key="8">
    <source>
        <dbReference type="Proteomes" id="UP000235145"/>
    </source>
</evidence>
<dbReference type="InterPro" id="IPR044839">
    <property type="entry name" value="NDR1-like"/>
</dbReference>
<dbReference type="GO" id="GO:0098542">
    <property type="term" value="P:defense response to other organism"/>
    <property type="evidence" value="ECO:0007669"/>
    <property type="project" value="InterPro"/>
</dbReference>
<organism evidence="7 8">
    <name type="scientific">Lactuca sativa</name>
    <name type="common">Garden lettuce</name>
    <dbReference type="NCBI Taxonomy" id="4236"/>
    <lineage>
        <taxon>Eukaryota</taxon>
        <taxon>Viridiplantae</taxon>
        <taxon>Streptophyta</taxon>
        <taxon>Embryophyta</taxon>
        <taxon>Tracheophyta</taxon>
        <taxon>Spermatophyta</taxon>
        <taxon>Magnoliopsida</taxon>
        <taxon>eudicotyledons</taxon>
        <taxon>Gunneridae</taxon>
        <taxon>Pentapetalae</taxon>
        <taxon>asterids</taxon>
        <taxon>campanulids</taxon>
        <taxon>Asterales</taxon>
        <taxon>Asteraceae</taxon>
        <taxon>Cichorioideae</taxon>
        <taxon>Cichorieae</taxon>
        <taxon>Lactucinae</taxon>
        <taxon>Lactuca</taxon>
    </lineage>
</organism>
<evidence type="ECO:0000256" key="3">
    <source>
        <dbReference type="ARBA" id="ARBA00022989"/>
    </source>
</evidence>
<dbReference type="Pfam" id="PF03168">
    <property type="entry name" value="LEA_2"/>
    <property type="match status" value="1"/>
</dbReference>
<accession>A0A9R1W1S2</accession>
<dbReference type="Proteomes" id="UP000235145">
    <property type="component" value="Unassembled WGS sequence"/>
</dbReference>
<keyword evidence="3 5" id="KW-1133">Transmembrane helix</keyword>
<dbReference type="AlphaFoldDB" id="A0A9R1W1S2"/>
<sequence>MADQSTPVTFNFIFFLFTTHFVCFFSFCFFIYVIWVSLFLHPPEFDIQKVTVTNLSISSYSQISGDWKVDFMFRNPNSKINLYYDQIEVVVSYKSNSIAQTLLPPFIQGTNNETTIRATLTSLMMSCVHDQESIKRSHGVITFDVTMTARVQTRVWWGITWALTVDCSNLQIAVGNGGSGTLVGGSKKCMASASDDQMNSTKFLYRRW</sequence>
<dbReference type="EMBL" id="NBSK02000003">
    <property type="protein sequence ID" value="KAJ0215463.1"/>
    <property type="molecule type" value="Genomic_DNA"/>
</dbReference>
<dbReference type="Gene3D" id="2.60.40.1820">
    <property type="match status" value="1"/>
</dbReference>
<evidence type="ECO:0000256" key="2">
    <source>
        <dbReference type="ARBA" id="ARBA00022692"/>
    </source>
</evidence>
<dbReference type="InterPro" id="IPR004864">
    <property type="entry name" value="LEA_2"/>
</dbReference>
<evidence type="ECO:0000256" key="5">
    <source>
        <dbReference type="SAM" id="Phobius"/>
    </source>
</evidence>
<evidence type="ECO:0000313" key="7">
    <source>
        <dbReference type="EMBL" id="KAJ0215463.1"/>
    </source>
</evidence>
<dbReference type="PANTHER" id="PTHR31234:SF55">
    <property type="entry name" value="LATE EMBRYOGENESIS ABUNDANT (LEA) HYDROXYPROLINE-RICH GLYCOPROTEIN FAMILY"/>
    <property type="match status" value="1"/>
</dbReference>
<feature type="domain" description="Late embryogenesis abundant protein LEA-2 subgroup" evidence="6">
    <location>
        <begin position="74"/>
        <end position="168"/>
    </location>
</feature>
<gene>
    <name evidence="7" type="ORF">LSAT_V11C300147330</name>
</gene>
<name>A0A9R1W1S2_LACSA</name>
<comment type="caution">
    <text evidence="7">The sequence shown here is derived from an EMBL/GenBank/DDBJ whole genome shotgun (WGS) entry which is preliminary data.</text>
</comment>
<evidence type="ECO:0000256" key="4">
    <source>
        <dbReference type="ARBA" id="ARBA00023136"/>
    </source>
</evidence>